<reference evidence="3" key="1">
    <citation type="submission" date="2016-11" db="EMBL/GenBank/DDBJ databases">
        <authorList>
            <person name="Varghese N."/>
            <person name="Submissions S."/>
        </authorList>
    </citation>
    <scope>NUCLEOTIDE SEQUENCE [LARGE SCALE GENOMIC DNA]</scope>
    <source>
        <strain evidence="3">DSM 22623</strain>
    </source>
</reference>
<protein>
    <submittedName>
        <fullName evidence="2">Uncharacterized protein</fullName>
    </submittedName>
</protein>
<dbReference type="STRING" id="570521.SAMN04488508_107103"/>
<dbReference type="Proteomes" id="UP000184432">
    <property type="component" value="Unassembled WGS sequence"/>
</dbReference>
<evidence type="ECO:0000313" key="2">
    <source>
        <dbReference type="EMBL" id="SHJ29185.1"/>
    </source>
</evidence>
<organism evidence="2 3">
    <name type="scientific">Aquimarina spongiae</name>
    <dbReference type="NCBI Taxonomy" id="570521"/>
    <lineage>
        <taxon>Bacteria</taxon>
        <taxon>Pseudomonadati</taxon>
        <taxon>Bacteroidota</taxon>
        <taxon>Flavobacteriia</taxon>
        <taxon>Flavobacteriales</taxon>
        <taxon>Flavobacteriaceae</taxon>
        <taxon>Aquimarina</taxon>
    </lineage>
</organism>
<feature type="transmembrane region" description="Helical" evidence="1">
    <location>
        <begin position="89"/>
        <end position="113"/>
    </location>
</feature>
<dbReference type="EMBL" id="FQYP01000007">
    <property type="protein sequence ID" value="SHJ29185.1"/>
    <property type="molecule type" value="Genomic_DNA"/>
</dbReference>
<sequence>MAEVSIFISLALIATTILTVWLFFKTSHYKNILYGIGIWMVIVAFLGITGFYQKSGTLPPRFVLLIAPTILFVLFLFTQKKGKNFIDQLHLKWLTLLHVVRIPVEFILYAVFLEGLIPDLMTFDGYNYDIISGITSPIMYYLVFVKKKLGRKGLLVWNFICLALLINILTIAALSAKSPFQQLAFDQPNVGVTYFPFVWLPAVIVPIVLFSHLASIRQLTRNKQLLSQQL</sequence>
<feature type="transmembrane region" description="Helical" evidence="1">
    <location>
        <begin position="58"/>
        <end position="77"/>
    </location>
</feature>
<keyword evidence="1" id="KW-1133">Transmembrane helix</keyword>
<proteinExistence type="predicted"/>
<gene>
    <name evidence="2" type="ORF">SAMN04488508_107103</name>
</gene>
<keyword evidence="1" id="KW-0812">Transmembrane</keyword>
<keyword evidence="1" id="KW-0472">Membrane</keyword>
<feature type="transmembrane region" description="Helical" evidence="1">
    <location>
        <begin position="31"/>
        <end position="52"/>
    </location>
</feature>
<feature type="transmembrane region" description="Helical" evidence="1">
    <location>
        <begin position="125"/>
        <end position="143"/>
    </location>
</feature>
<feature type="transmembrane region" description="Helical" evidence="1">
    <location>
        <begin position="155"/>
        <end position="174"/>
    </location>
</feature>
<evidence type="ECO:0000256" key="1">
    <source>
        <dbReference type="SAM" id="Phobius"/>
    </source>
</evidence>
<feature type="transmembrane region" description="Helical" evidence="1">
    <location>
        <begin position="6"/>
        <end position="24"/>
    </location>
</feature>
<name>A0A1M6I457_9FLAO</name>
<keyword evidence="3" id="KW-1185">Reference proteome</keyword>
<dbReference type="RefSeq" id="WP_073317949.1">
    <property type="nucleotide sequence ID" value="NZ_FQYP01000007.1"/>
</dbReference>
<accession>A0A1M6I457</accession>
<dbReference type="AlphaFoldDB" id="A0A1M6I457"/>
<evidence type="ECO:0000313" key="3">
    <source>
        <dbReference type="Proteomes" id="UP000184432"/>
    </source>
</evidence>
<dbReference type="OrthoDB" id="675847at2"/>
<feature type="transmembrane region" description="Helical" evidence="1">
    <location>
        <begin position="194"/>
        <end position="214"/>
    </location>
</feature>